<dbReference type="InterPro" id="IPR013167">
    <property type="entry name" value="COG4_M"/>
</dbReference>
<dbReference type="InterPro" id="IPR048680">
    <property type="entry name" value="COG4_N"/>
</dbReference>
<feature type="region of interest" description="Disordered" evidence="7">
    <location>
        <begin position="1222"/>
        <end position="1248"/>
    </location>
</feature>
<accession>A0A8H5LI24</accession>
<dbReference type="Pfam" id="PF14310">
    <property type="entry name" value="Fn3-like"/>
    <property type="match status" value="1"/>
</dbReference>
<evidence type="ECO:0000313" key="10">
    <source>
        <dbReference type="Proteomes" id="UP000559027"/>
    </source>
</evidence>
<evidence type="ECO:0000256" key="4">
    <source>
        <dbReference type="ARBA" id="ARBA00022801"/>
    </source>
</evidence>
<organism evidence="9 10">
    <name type="scientific">Leucocoprinus leucothites</name>
    <dbReference type="NCBI Taxonomy" id="201217"/>
    <lineage>
        <taxon>Eukaryota</taxon>
        <taxon>Fungi</taxon>
        <taxon>Dikarya</taxon>
        <taxon>Basidiomycota</taxon>
        <taxon>Agaricomycotina</taxon>
        <taxon>Agaricomycetes</taxon>
        <taxon>Agaricomycetidae</taxon>
        <taxon>Agaricales</taxon>
        <taxon>Agaricineae</taxon>
        <taxon>Agaricaceae</taxon>
        <taxon>Leucocoprinus</taxon>
    </lineage>
</organism>
<dbReference type="PANTHER" id="PTHR42715:SF27">
    <property type="entry name" value="BETA-GLUCOSIDASE-RELATED"/>
    <property type="match status" value="1"/>
</dbReference>
<dbReference type="InterPro" id="IPR048684">
    <property type="entry name" value="COG4_C"/>
</dbReference>
<dbReference type="Pfam" id="PF20662">
    <property type="entry name" value="COG4_C"/>
    <property type="match status" value="1"/>
</dbReference>
<evidence type="ECO:0000313" key="9">
    <source>
        <dbReference type="EMBL" id="KAF5357833.1"/>
    </source>
</evidence>
<dbReference type="Pfam" id="PF00933">
    <property type="entry name" value="Glyco_hydro_3"/>
    <property type="match status" value="1"/>
</dbReference>
<feature type="domain" description="PA14" evidence="8">
    <location>
        <begin position="403"/>
        <end position="568"/>
    </location>
</feature>
<dbReference type="PROSITE" id="PS00775">
    <property type="entry name" value="GLYCOSYL_HYDROL_F3"/>
    <property type="match status" value="1"/>
</dbReference>
<comment type="similarity">
    <text evidence="2 6">Belongs to the glycosyl hydrolase 3 family.</text>
</comment>
<reference evidence="9 10" key="1">
    <citation type="journal article" date="2020" name="ISME J.">
        <title>Uncovering the hidden diversity of litter-decomposition mechanisms in mushroom-forming fungi.</title>
        <authorList>
            <person name="Floudas D."/>
            <person name="Bentzer J."/>
            <person name="Ahren D."/>
            <person name="Johansson T."/>
            <person name="Persson P."/>
            <person name="Tunlid A."/>
        </authorList>
    </citation>
    <scope>NUCLEOTIDE SEQUENCE [LARGE SCALE GENOMIC DNA]</scope>
    <source>
        <strain evidence="9 10">CBS 146.42</strain>
    </source>
</reference>
<evidence type="ECO:0000256" key="6">
    <source>
        <dbReference type="RuleBase" id="RU361161"/>
    </source>
</evidence>
<feature type="region of interest" description="Disordered" evidence="7">
    <location>
        <begin position="1168"/>
        <end position="1195"/>
    </location>
</feature>
<keyword evidence="6" id="KW-0624">Polysaccharide degradation</keyword>
<keyword evidence="5 6" id="KW-0326">Glycosidase</keyword>
<evidence type="ECO:0000256" key="7">
    <source>
        <dbReference type="SAM" id="MobiDB-lite"/>
    </source>
</evidence>
<dbReference type="SUPFAM" id="SSF51445">
    <property type="entry name" value="(Trans)glycosidases"/>
    <property type="match status" value="1"/>
</dbReference>
<dbReference type="Pfam" id="PF01915">
    <property type="entry name" value="Glyco_hydro_3_C"/>
    <property type="match status" value="1"/>
</dbReference>
<dbReference type="Gene3D" id="3.40.50.1700">
    <property type="entry name" value="Glycoside hydrolase family 3 C-terminal domain"/>
    <property type="match status" value="1"/>
</dbReference>
<dbReference type="Gene3D" id="2.60.40.10">
    <property type="entry name" value="Immunoglobulins"/>
    <property type="match status" value="1"/>
</dbReference>
<dbReference type="Gene3D" id="3.20.20.300">
    <property type="entry name" value="Glycoside hydrolase, family 3, N-terminal domain"/>
    <property type="match status" value="1"/>
</dbReference>
<dbReference type="InterPro" id="IPR013783">
    <property type="entry name" value="Ig-like_fold"/>
</dbReference>
<dbReference type="Pfam" id="PF08318">
    <property type="entry name" value="COG4_m"/>
    <property type="match status" value="1"/>
</dbReference>
<evidence type="ECO:0000256" key="5">
    <source>
        <dbReference type="ARBA" id="ARBA00023295"/>
    </source>
</evidence>
<protein>
    <recommendedName>
        <fullName evidence="3 6">beta-glucosidase</fullName>
        <ecNumber evidence="3 6">3.2.1.21</ecNumber>
    </recommendedName>
</protein>
<dbReference type="InterPro" id="IPR011658">
    <property type="entry name" value="PA14_dom"/>
</dbReference>
<keyword evidence="6" id="KW-0119">Carbohydrate metabolism</keyword>
<evidence type="ECO:0000259" key="8">
    <source>
        <dbReference type="PROSITE" id="PS51820"/>
    </source>
</evidence>
<dbReference type="PROSITE" id="PS51820">
    <property type="entry name" value="PA14"/>
    <property type="match status" value="1"/>
</dbReference>
<dbReference type="SMART" id="SM00758">
    <property type="entry name" value="PA14"/>
    <property type="match status" value="1"/>
</dbReference>
<dbReference type="InterPro" id="IPR019800">
    <property type="entry name" value="Glyco_hydro_3_AS"/>
</dbReference>
<evidence type="ECO:0000256" key="2">
    <source>
        <dbReference type="ARBA" id="ARBA00005336"/>
    </source>
</evidence>
<dbReference type="InterPro" id="IPR036881">
    <property type="entry name" value="Glyco_hydro_3_C_sf"/>
</dbReference>
<dbReference type="InterPro" id="IPR002772">
    <property type="entry name" value="Glyco_hydro_3_C"/>
</dbReference>
<keyword evidence="10" id="KW-1185">Reference proteome</keyword>
<dbReference type="GO" id="GO:0030245">
    <property type="term" value="P:cellulose catabolic process"/>
    <property type="evidence" value="ECO:0007669"/>
    <property type="project" value="UniProtKB-UniPathway"/>
</dbReference>
<sequence>MAAQKFLDASIPDLVKQLKVDEKISLLGAPNWWNTTPIPRLGIPSIRMSDGPNGVRGSSHFVSTPTQCLPCSTSLASTFDPEMVQQVGEFLAEEAKTKSSVLLLAPTCNIQRNPLGGRAFESFSEDPHLSGIMAAAYVKGLQSKVIKHFVANDQEHERLAADSVISDRALREIYLYPFMLAQRDAQPWAFMTSYGRIKGVHCSENPGLLQGILREEWGFKGIVISDWYGTYGVDQPLNAGLDLEMPGPPRWRQPLLVLQSLSTQKLLPQTLDERITKLLTFIQQQAKRNPEVVFGDGIERTRDSPESRAFCRRLAANGMVLLKNNNDVLPLSSAKVKRVAIIGPNPKERVVSGGGSAALKPSYVFSPWEGITANPADIEFTHHIGCYAHKYLPTLENNLTTPTGESGWLCTFYAHDEHGKPTIPVGNYTLRDTRIKLNDFLPPGLGTEWTIKLTGKLAFDKTAAYELGLTVAGRAKLWVNDKLTIDNWTKQTLGDFFYGQGTIEEKAVIDLEAGKAVDVLVEYTNTTAPAGDDDEHGEGRISQPALMRGVRLGGCEKIDDETAIQEAVALAAKSDAVIFIGGLTPEWESEGFDRPTLDMPGLQNQTIARVAAANPNTVVVIQAGSAVSMPWVDSVAGIIQAWYSGNEVGNALADVLFGRVNPSGRLPLTLPVCMKDVPSYLNDKCENGKIHYREDLFVGYKHYQARGVKPLFPFGHGLSYTTFALSNLQVSMPTSFAPDSKVLVSATVKNEGNIAGSEVLQVYVSYPNVGLTTPLKQLRGFKKARDVAPGSSLGLDVTLDKYSFSLWDESRNAWRGHARVVNRVVQIRSDLLPGLYLHNSLPFTRPHQCMMASEEPEERTLPNKSARRDPRTLTTLPDILSCLSALQSEEAEVSNALTDLLDAREPILASLTRLRSLVPELDGLQAEAQMFSEKVSRTATTADRIGSKVRSLDEEMSRVKEAGDRVNQVIELKSSLSALHASIESHDWEAATLSCSRAMALPLDVISGPFAEKIVPTAESHLPPLEQLQEAREYLLSVFRRNFEEASRQRDSTATSRFFKLFPAIGWEAEGLQAYADFVIDLVRVRAPASAKTSSPLYYITSLTSLFESIAMIVDQHQPVVEKYYGSGKMKNVIMGLLEECDRVTKSLLDGWEEERIMKRKLADVQNNPPIPMFAANGRRQQQPQTPEEPAVDPREIDKALSEIAGMLGRWSMFKRFLLDSSNDSAPEGENTEGTLTNPPADDRSESPLDLEAIGSQKLFNDIILRYFIPFEIWYTRTIIDKAHRMSSPDVSQTPVITTTPDDVFYILKLVTSRMLSTGSVFVVQRTLEQLREVVEKDYIGIIKKKLDDVYRNAATPGTNARADKIERENRMSFIILLNDLDISASHLDRLARDLTEGTIISQNFTDAEGDLVKSHVFSFQSLAGKFRSTLRSGIEQLFNQLLRPKLRNFIPEIYNNVSYQLDEDSYSTSEYQDIVRKRFVKTWEGLVDGYKDTFTDNNYRLFFGLALDVLLRPWEKYMLNFKYTELGAIRFDRDLRAITTYLSSQTLFGDIRDKFTRLQQVSTVLNLDAEEDVDEFYNSSGITWKLTAQEARTIASLKV</sequence>
<gene>
    <name evidence="9" type="ORF">D9756_001807</name>
</gene>
<dbReference type="InterPro" id="IPR036962">
    <property type="entry name" value="Glyco_hydro_3_N_sf"/>
</dbReference>
<evidence type="ECO:0000256" key="1">
    <source>
        <dbReference type="ARBA" id="ARBA00000448"/>
    </source>
</evidence>
<dbReference type="Pfam" id="PF20663">
    <property type="entry name" value="COG4_N"/>
    <property type="match status" value="1"/>
</dbReference>
<dbReference type="UniPathway" id="UPA00696"/>
<dbReference type="InterPro" id="IPR017853">
    <property type="entry name" value="GH"/>
</dbReference>
<dbReference type="Proteomes" id="UP000559027">
    <property type="component" value="Unassembled WGS sequence"/>
</dbReference>
<dbReference type="InterPro" id="IPR001764">
    <property type="entry name" value="Glyco_hydro_3_N"/>
</dbReference>
<dbReference type="PANTHER" id="PTHR42715">
    <property type="entry name" value="BETA-GLUCOSIDASE"/>
    <property type="match status" value="1"/>
</dbReference>
<dbReference type="EMBL" id="JAACJO010000005">
    <property type="protein sequence ID" value="KAF5357833.1"/>
    <property type="molecule type" value="Genomic_DNA"/>
</dbReference>
<dbReference type="InterPro" id="IPR037524">
    <property type="entry name" value="PA14/GLEYA"/>
</dbReference>
<comment type="catalytic activity">
    <reaction evidence="1 6">
        <text>Hydrolysis of terminal, non-reducing beta-D-glucosyl residues with release of beta-D-glucose.</text>
        <dbReference type="EC" id="3.2.1.21"/>
    </reaction>
</comment>
<dbReference type="SMART" id="SM00762">
    <property type="entry name" value="Cog4"/>
    <property type="match status" value="1"/>
</dbReference>
<dbReference type="Gene3D" id="1.10.287.1060">
    <property type="entry name" value="ESAT-6-like"/>
    <property type="match status" value="1"/>
</dbReference>
<name>A0A8H5LI24_9AGAR</name>
<dbReference type="InterPro" id="IPR050288">
    <property type="entry name" value="Cellulose_deg_GH3"/>
</dbReference>
<comment type="caution">
    <text evidence="9">The sequence shown here is derived from an EMBL/GenBank/DDBJ whole genome shotgun (WGS) entry which is preliminary data.</text>
</comment>
<dbReference type="Gene3D" id="2.60.120.260">
    <property type="entry name" value="Galactose-binding domain-like"/>
    <property type="match status" value="1"/>
</dbReference>
<keyword evidence="4 6" id="KW-0378">Hydrolase</keyword>
<dbReference type="InterPro" id="IPR026891">
    <property type="entry name" value="Fn3-like"/>
</dbReference>
<dbReference type="Pfam" id="PF07691">
    <property type="entry name" value="PA14"/>
    <property type="match status" value="1"/>
</dbReference>
<dbReference type="SUPFAM" id="SSF52279">
    <property type="entry name" value="Beta-D-glucan exohydrolase, C-terminal domain"/>
    <property type="match status" value="1"/>
</dbReference>
<dbReference type="SMART" id="SM01217">
    <property type="entry name" value="Fn3_like"/>
    <property type="match status" value="1"/>
</dbReference>
<proteinExistence type="inferred from homology"/>
<dbReference type="Gene3D" id="1.20.58.1970">
    <property type="match status" value="1"/>
</dbReference>
<dbReference type="GO" id="GO:0008422">
    <property type="term" value="F:beta-glucosidase activity"/>
    <property type="evidence" value="ECO:0007669"/>
    <property type="project" value="UniProtKB-EC"/>
</dbReference>
<dbReference type="OrthoDB" id="47059at2759"/>
<dbReference type="EC" id="3.2.1.21" evidence="3 6"/>
<dbReference type="PRINTS" id="PR00133">
    <property type="entry name" value="GLHYDRLASE3"/>
</dbReference>
<comment type="pathway">
    <text evidence="6">Glycan metabolism; cellulose degradation.</text>
</comment>
<evidence type="ECO:0000256" key="3">
    <source>
        <dbReference type="ARBA" id="ARBA00012744"/>
    </source>
</evidence>